<dbReference type="Proteomes" id="UP001301152">
    <property type="component" value="Unassembled WGS sequence"/>
</dbReference>
<accession>A0ABT3QH00</accession>
<keyword evidence="3" id="KW-1185">Reference proteome</keyword>
<proteinExistence type="predicted"/>
<evidence type="ECO:0000313" key="2">
    <source>
        <dbReference type="EMBL" id="MCX2564531.1"/>
    </source>
</evidence>
<feature type="transmembrane region" description="Helical" evidence="1">
    <location>
        <begin position="21"/>
        <end position="42"/>
    </location>
</feature>
<organism evidence="2 3">
    <name type="scientific">Acetobacter thailandicus</name>
    <dbReference type="NCBI Taxonomy" id="1502842"/>
    <lineage>
        <taxon>Bacteria</taxon>
        <taxon>Pseudomonadati</taxon>
        <taxon>Pseudomonadota</taxon>
        <taxon>Alphaproteobacteria</taxon>
        <taxon>Acetobacterales</taxon>
        <taxon>Acetobacteraceae</taxon>
        <taxon>Acetobacter</taxon>
    </lineage>
</organism>
<keyword evidence="1" id="KW-0812">Transmembrane</keyword>
<comment type="caution">
    <text evidence="2">The sequence shown here is derived from an EMBL/GenBank/DDBJ whole genome shotgun (WGS) entry which is preliminary data.</text>
</comment>
<reference evidence="2 3" key="1">
    <citation type="submission" date="2022-11" db="EMBL/GenBank/DDBJ databases">
        <title>Genome sequencing of Acetobacter type strain.</title>
        <authorList>
            <person name="Heo J."/>
            <person name="Lee D."/>
            <person name="Han B.-H."/>
            <person name="Hong S.-B."/>
            <person name="Kwon S.-W."/>
        </authorList>
    </citation>
    <scope>NUCLEOTIDE SEQUENCE [LARGE SCALE GENOMIC DNA]</scope>
    <source>
        <strain evidence="2 3">KACC 21253</strain>
    </source>
</reference>
<evidence type="ECO:0000313" key="3">
    <source>
        <dbReference type="Proteomes" id="UP001301152"/>
    </source>
</evidence>
<name>A0ABT3QH00_9PROT</name>
<dbReference type="RefSeq" id="WP_173560269.1">
    <property type="nucleotide sequence ID" value="NZ_JAERKX010000008.1"/>
</dbReference>
<keyword evidence="1" id="KW-0472">Membrane</keyword>
<sequence>MSFTPQPERKLRAEEEKKTSGLKAACILTGTVILLAGAGVHFTGGKTFLSSMAGESASSSEIISMGNQATQVRLISPDSAAEALSHSEFSPDEQSQILAAVKRRELRLVEMPVFDATGSGGIVTISCGTMSQTVHLAPTPKTLILPITVAGTVSVTPASDPGMSGIGTGVITMFGPQALPVIHGGQTLSMTVIAQ</sequence>
<gene>
    <name evidence="2" type="ORF">OQ497_11260</name>
</gene>
<protein>
    <submittedName>
        <fullName evidence="2">Uncharacterized protein</fullName>
    </submittedName>
</protein>
<evidence type="ECO:0000256" key="1">
    <source>
        <dbReference type="SAM" id="Phobius"/>
    </source>
</evidence>
<keyword evidence="1" id="KW-1133">Transmembrane helix</keyword>
<dbReference type="EMBL" id="JAPIUZ010000006">
    <property type="protein sequence ID" value="MCX2564531.1"/>
    <property type="molecule type" value="Genomic_DNA"/>
</dbReference>